<protein>
    <submittedName>
        <fullName evidence="1">Uncharacterized protein</fullName>
    </submittedName>
</protein>
<evidence type="ECO:0000313" key="2">
    <source>
        <dbReference type="Proteomes" id="UP000829364"/>
    </source>
</evidence>
<name>A0A9Q8QT01_9HYPO</name>
<sequence>MAQVRGESGSGKTTYLPWMLWSAVTEKDPDTLVLWAGEEVEAGRLLCLRDGETDHARRRWHGDETTRVTGRRDKAKFPLGISSFSAAGRLFAAHEKEYVHTSRTKWGTISETQRLPGRVMLVVDTQPEMPGDMVFLLVAALAWARPARGGTNARRLSIVLVSSEFLPSNVEEVAARYEAATRAPVPRRTFDLPARHAGHVKVRRLRSNETARRVTDLCAESLAEGPVAIINFTGENWLCDRLRAFSLPGLSRVSDVARPIVEDASDGAARDDRAKQAWKNLDAAMTAKGESGCTLFHLDPTWRVPAALRGFRGVHVLAPQSAARVIRDGVWAPEVTADMSLYRDDRKYVLSWGRRAFGLMGSGLPNVTVHIVTTGDEDTDDHDDDHVEEVRKYLDAATARRRVHIHGPWLDGFIVMLGSLGERIWNPVHVVAALAYANAMIDSEERLKRLYGIRWRRGQGGSTAAIPDVDMGRHQAHLLRVCLVLFRYDMRLAWLVASDPVTPDVVTLKAMIACMVSSGLKEMVLVRNSPQDHRNMLWTGLARVGGELSAWVNMPFADLWVRLAFWQLGSECGYTHSGAVPGHAQAIQPKFFPSGGKMLVGLGIAACKRADLALQVVRAQLQDRGVVLRRPRCRGEPLLVAARDLERLQVQLLEAFPYHISAVTSRQLAARDEDVKGLCFSTRIETWFLPDALPVARASQADAEASIGLIFCHELYRDATECSLVAHDWTVIPVDVVRKMLQAHGASMSSLPDLVRRRPNIY</sequence>
<dbReference type="EMBL" id="CP086364">
    <property type="protein sequence ID" value="UNI24149.1"/>
    <property type="molecule type" value="Genomic_DNA"/>
</dbReference>
<evidence type="ECO:0000313" key="1">
    <source>
        <dbReference type="EMBL" id="UNI24149.1"/>
    </source>
</evidence>
<keyword evidence="2" id="KW-1185">Reference proteome</keyword>
<reference evidence="1" key="1">
    <citation type="submission" date="2021-11" db="EMBL/GenBank/DDBJ databases">
        <title>Purpureocillium_takamizusanense_genome.</title>
        <authorList>
            <person name="Nguyen N.-H."/>
        </authorList>
    </citation>
    <scope>NUCLEOTIDE SEQUENCE</scope>
    <source>
        <strain evidence="1">PT3</strain>
    </source>
</reference>
<organism evidence="1 2">
    <name type="scientific">Purpureocillium takamizusanense</name>
    <dbReference type="NCBI Taxonomy" id="2060973"/>
    <lineage>
        <taxon>Eukaryota</taxon>
        <taxon>Fungi</taxon>
        <taxon>Dikarya</taxon>
        <taxon>Ascomycota</taxon>
        <taxon>Pezizomycotina</taxon>
        <taxon>Sordariomycetes</taxon>
        <taxon>Hypocreomycetidae</taxon>
        <taxon>Hypocreales</taxon>
        <taxon>Ophiocordycipitaceae</taxon>
        <taxon>Purpureocillium</taxon>
    </lineage>
</organism>
<dbReference type="KEGG" id="ptkz:JDV02_009922"/>
<dbReference type="OrthoDB" id="10688526at2759"/>
<dbReference type="GeneID" id="72071867"/>
<dbReference type="Proteomes" id="UP000829364">
    <property type="component" value="Chromosome 11"/>
</dbReference>
<proteinExistence type="predicted"/>
<dbReference type="RefSeq" id="XP_047847630.1">
    <property type="nucleotide sequence ID" value="XM_047991618.1"/>
</dbReference>
<dbReference type="AlphaFoldDB" id="A0A9Q8QT01"/>
<gene>
    <name evidence="1" type="ORF">JDV02_009922</name>
</gene>
<accession>A0A9Q8QT01</accession>